<dbReference type="EMBL" id="MU793449">
    <property type="protein sequence ID" value="KAJ3782855.1"/>
    <property type="molecule type" value="Genomic_DNA"/>
</dbReference>
<gene>
    <name evidence="2" type="ORF">GGU10DRAFT_362571</name>
</gene>
<proteinExistence type="predicted"/>
<name>A0AA38NP37_9AGAR</name>
<comment type="caution">
    <text evidence="2">The sequence shown here is derived from an EMBL/GenBank/DDBJ whole genome shotgun (WGS) entry which is preliminary data.</text>
</comment>
<organism evidence="2 3">
    <name type="scientific">Lentinula aff. detonsa</name>
    <dbReference type="NCBI Taxonomy" id="2804958"/>
    <lineage>
        <taxon>Eukaryota</taxon>
        <taxon>Fungi</taxon>
        <taxon>Dikarya</taxon>
        <taxon>Basidiomycota</taxon>
        <taxon>Agaricomycotina</taxon>
        <taxon>Agaricomycetes</taxon>
        <taxon>Agaricomycetidae</taxon>
        <taxon>Agaricales</taxon>
        <taxon>Marasmiineae</taxon>
        <taxon>Omphalotaceae</taxon>
        <taxon>Lentinula</taxon>
    </lineage>
</organism>
<reference evidence="2" key="1">
    <citation type="submission" date="2022-08" db="EMBL/GenBank/DDBJ databases">
        <authorList>
            <consortium name="DOE Joint Genome Institute"/>
            <person name="Min B."/>
            <person name="Riley R."/>
            <person name="Sierra-Patev S."/>
            <person name="Naranjo-Ortiz M."/>
            <person name="Looney B."/>
            <person name="Konkel Z."/>
            <person name="Slot J.C."/>
            <person name="Sakamoto Y."/>
            <person name="Steenwyk J.L."/>
            <person name="Rokas A."/>
            <person name="Carro J."/>
            <person name="Camarero S."/>
            <person name="Ferreira P."/>
            <person name="Molpeceres G."/>
            <person name="Ruiz-Duenas F.J."/>
            <person name="Serrano A."/>
            <person name="Henrissat B."/>
            <person name="Drula E."/>
            <person name="Hughes K.W."/>
            <person name="Mata J.L."/>
            <person name="Ishikawa N.K."/>
            <person name="Vargas-Isla R."/>
            <person name="Ushijima S."/>
            <person name="Smith C.A."/>
            <person name="Ahrendt S."/>
            <person name="Andreopoulos W."/>
            <person name="He G."/>
            <person name="Labutti K."/>
            <person name="Lipzen A."/>
            <person name="Ng V."/>
            <person name="Sandor L."/>
            <person name="Barry K."/>
            <person name="Martinez A.T."/>
            <person name="Xiao Y."/>
            <person name="Gibbons J.G."/>
            <person name="Terashima K."/>
            <person name="Hibbett D.S."/>
            <person name="Grigoriev I.V."/>
        </authorList>
    </citation>
    <scope>NUCLEOTIDE SEQUENCE</scope>
    <source>
        <strain evidence="2">TFB10291</strain>
    </source>
</reference>
<dbReference type="AlphaFoldDB" id="A0AA38NP37"/>
<dbReference type="Proteomes" id="UP001163798">
    <property type="component" value="Unassembled WGS sequence"/>
</dbReference>
<evidence type="ECO:0000256" key="1">
    <source>
        <dbReference type="SAM" id="SignalP"/>
    </source>
</evidence>
<accession>A0AA38NP37</accession>
<keyword evidence="1" id="KW-0732">Signal</keyword>
<protein>
    <recommendedName>
        <fullName evidence="4">CBM1 domain-containing protein</fullName>
    </recommendedName>
</protein>
<evidence type="ECO:0008006" key="4">
    <source>
        <dbReference type="Google" id="ProtNLM"/>
    </source>
</evidence>
<evidence type="ECO:0000313" key="2">
    <source>
        <dbReference type="EMBL" id="KAJ3782855.1"/>
    </source>
</evidence>
<sequence length="73" mass="7577">MGFSFKFAISLFTLQLIAVQGLPAEPRAGIDICGFDGTAPYCPQGFVCCGPLLEINGTTYGSSCVPENGACPL</sequence>
<feature type="signal peptide" evidence="1">
    <location>
        <begin position="1"/>
        <end position="21"/>
    </location>
</feature>
<keyword evidence="3" id="KW-1185">Reference proteome</keyword>
<feature type="chain" id="PRO_5041276745" description="CBM1 domain-containing protein" evidence="1">
    <location>
        <begin position="22"/>
        <end position="73"/>
    </location>
</feature>
<evidence type="ECO:0000313" key="3">
    <source>
        <dbReference type="Proteomes" id="UP001163798"/>
    </source>
</evidence>